<gene>
    <name evidence="2" type="ORF">A2392_03265</name>
</gene>
<reference evidence="2 3" key="1">
    <citation type="journal article" date="2016" name="Nat. Commun.">
        <title>Thousands of microbial genomes shed light on interconnected biogeochemical processes in an aquifer system.</title>
        <authorList>
            <person name="Anantharaman K."/>
            <person name="Brown C.T."/>
            <person name="Hug L.A."/>
            <person name="Sharon I."/>
            <person name="Castelle C.J."/>
            <person name="Probst A.J."/>
            <person name="Thomas B.C."/>
            <person name="Singh A."/>
            <person name="Wilkins M.J."/>
            <person name="Karaoz U."/>
            <person name="Brodie E.L."/>
            <person name="Williams K.H."/>
            <person name="Hubbard S.S."/>
            <person name="Banfield J.F."/>
        </authorList>
    </citation>
    <scope>NUCLEOTIDE SEQUENCE [LARGE SCALE GENOMIC DNA]</scope>
</reference>
<evidence type="ECO:0000313" key="2">
    <source>
        <dbReference type="EMBL" id="OGG85479.1"/>
    </source>
</evidence>
<name>A0A1F6FHZ7_9BACT</name>
<dbReference type="SUPFAM" id="SSF53244">
    <property type="entry name" value="MurD-like peptide ligases, peptide-binding domain"/>
    <property type="match status" value="1"/>
</dbReference>
<dbReference type="STRING" id="1798531.A2392_03265"/>
<dbReference type="PANTHER" id="PTHR43445:SF3">
    <property type="entry name" value="UDP-N-ACETYLMURAMATE--L-ALANINE LIGASE"/>
    <property type="match status" value="1"/>
</dbReference>
<dbReference type="PANTHER" id="PTHR43445">
    <property type="entry name" value="UDP-N-ACETYLMURAMATE--L-ALANINE LIGASE-RELATED"/>
    <property type="match status" value="1"/>
</dbReference>
<dbReference type="InterPro" id="IPR050061">
    <property type="entry name" value="MurCDEF_pg_biosynth"/>
</dbReference>
<dbReference type="InterPro" id="IPR036615">
    <property type="entry name" value="Mur_ligase_C_dom_sf"/>
</dbReference>
<accession>A0A1F6FHZ7</accession>
<evidence type="ECO:0000259" key="1">
    <source>
        <dbReference type="Pfam" id="PF02875"/>
    </source>
</evidence>
<dbReference type="InterPro" id="IPR004101">
    <property type="entry name" value="Mur_ligase_C"/>
</dbReference>
<dbReference type="Gene3D" id="3.90.190.20">
    <property type="entry name" value="Mur ligase, C-terminal domain"/>
    <property type="match status" value="1"/>
</dbReference>
<dbReference type="Proteomes" id="UP000177395">
    <property type="component" value="Unassembled WGS sequence"/>
</dbReference>
<organism evidence="2 3">
    <name type="scientific">Candidatus Kaiserbacteria bacterium RIFOXYB1_FULL_46_14</name>
    <dbReference type="NCBI Taxonomy" id="1798531"/>
    <lineage>
        <taxon>Bacteria</taxon>
        <taxon>Candidatus Kaiseribacteriota</taxon>
    </lineage>
</organism>
<protein>
    <recommendedName>
        <fullName evidence="1">Mur ligase C-terminal domain-containing protein</fullName>
    </recommendedName>
</protein>
<dbReference type="EMBL" id="MFMS01000007">
    <property type="protein sequence ID" value="OGG85479.1"/>
    <property type="molecule type" value="Genomic_DNA"/>
</dbReference>
<dbReference type="GO" id="GO:0016881">
    <property type="term" value="F:acid-amino acid ligase activity"/>
    <property type="evidence" value="ECO:0007669"/>
    <property type="project" value="InterPro"/>
</dbReference>
<dbReference type="Pfam" id="PF02875">
    <property type="entry name" value="Mur_ligase_C"/>
    <property type="match status" value="1"/>
</dbReference>
<proteinExistence type="predicted"/>
<dbReference type="AlphaFoldDB" id="A0A1F6FHZ7"/>
<sequence length="102" mass="11004">MVVFQPHLYSRTAELFDDFVGALSIADRPIVTRVYDARNTGKAGVTGVELVESVKIKNNRAAYIESFDDTVADLKSNVTADDVVLIMGAGDVTKIAADLTNL</sequence>
<comment type="caution">
    <text evidence="2">The sequence shown here is derived from an EMBL/GenBank/DDBJ whole genome shotgun (WGS) entry which is preliminary data.</text>
</comment>
<evidence type="ECO:0000313" key="3">
    <source>
        <dbReference type="Proteomes" id="UP000177395"/>
    </source>
</evidence>
<feature type="domain" description="Mur ligase C-terminal" evidence="1">
    <location>
        <begin position="3"/>
        <end position="90"/>
    </location>
</feature>